<evidence type="ECO:0000256" key="10">
    <source>
        <dbReference type="SAM" id="Phobius"/>
    </source>
</evidence>
<keyword evidence="13" id="KW-1185">Reference proteome</keyword>
<keyword evidence="9" id="KW-0270">Exopolysaccharide synthesis</keyword>
<dbReference type="EMBL" id="JABFDB010000032">
    <property type="protein sequence ID" value="NYZ23825.1"/>
    <property type="molecule type" value="Genomic_DNA"/>
</dbReference>
<feature type="transmembrane region" description="Helical" evidence="10">
    <location>
        <begin position="132"/>
        <end position="149"/>
    </location>
</feature>
<feature type="transmembrane region" description="Helical" evidence="10">
    <location>
        <begin position="75"/>
        <end position="95"/>
    </location>
</feature>
<sequence>MSLAPPRTSPKPFLAAYGRRLLRLGSIRGGGLILSDLSALVFAFLAGGLPVLLFSNYFAGDTYAELFSENTPLRAIQLLAFTGMLVLWLFHRGHYGLRVPFWTEVQHLAYGCTMALLADGFLQFALKNGFSRLWLVHTWLLAVPLILLMRRCMRLLLRAVGLWEVPAFVVGTSARIDDAVELLHSERSLGYSVAATQTLESLKAAWPGSWMEACRRVGAQIVVLAADDADMANHRGLMNDLTLGGIPYIHVQSLGGMPVIAVESHHVLGQDLLLMSAQSPLSRPLARSTKTVFDYAGALVILTCALPVLGLAALLIRRDGGPVFYAHTRIGKDGVPFRCLKFRTMVTDSDARLTELLERDADARAEWAAARKLRRDPRVTAVGALLRAYSLDELPQLVNVLRGEMSLVGPRPVTAEELERFGTDRLFYTHTRPGITGLWQVSGRSATDFERRTQLDAWYVKNWSLWLDVVILLRTLPAVLSRHGAY</sequence>
<dbReference type="PANTHER" id="PTHR30576">
    <property type="entry name" value="COLANIC BIOSYNTHESIS UDP-GLUCOSE LIPID CARRIER TRANSFERASE"/>
    <property type="match status" value="1"/>
</dbReference>
<dbReference type="RefSeq" id="WP_180285606.1">
    <property type="nucleotide sequence ID" value="NZ_JABFDB010000032.1"/>
</dbReference>
<evidence type="ECO:0000256" key="9">
    <source>
        <dbReference type="ARBA" id="ARBA00023169"/>
    </source>
</evidence>
<evidence type="ECO:0000256" key="4">
    <source>
        <dbReference type="ARBA" id="ARBA00022475"/>
    </source>
</evidence>
<evidence type="ECO:0000313" key="12">
    <source>
        <dbReference type="EMBL" id="NYZ23825.1"/>
    </source>
</evidence>
<keyword evidence="4" id="KW-1003">Cell membrane</keyword>
<dbReference type="NCBIfam" id="TIGR03022">
    <property type="entry name" value="WbaP_sugtrans"/>
    <property type="match status" value="1"/>
</dbReference>
<evidence type="ECO:0000256" key="5">
    <source>
        <dbReference type="ARBA" id="ARBA00022679"/>
    </source>
</evidence>
<evidence type="ECO:0000259" key="11">
    <source>
        <dbReference type="Pfam" id="PF02397"/>
    </source>
</evidence>
<gene>
    <name evidence="12" type="primary">wbaP</name>
    <name evidence="12" type="ORF">HND93_29340</name>
</gene>
<evidence type="ECO:0000256" key="8">
    <source>
        <dbReference type="ARBA" id="ARBA00023136"/>
    </source>
</evidence>
<feature type="transmembrane region" description="Helical" evidence="10">
    <location>
        <begin position="29"/>
        <end position="55"/>
    </location>
</feature>
<keyword evidence="8 10" id="KW-0472">Membrane</keyword>
<evidence type="ECO:0000256" key="3">
    <source>
        <dbReference type="ARBA" id="ARBA00006464"/>
    </source>
</evidence>
<keyword evidence="7 10" id="KW-1133">Transmembrane helix</keyword>
<dbReference type="InterPro" id="IPR003362">
    <property type="entry name" value="Bact_transf"/>
</dbReference>
<keyword evidence="5" id="KW-0808">Transferase</keyword>
<dbReference type="InterPro" id="IPR017475">
    <property type="entry name" value="EPS_sugar_tfrase"/>
</dbReference>
<evidence type="ECO:0000313" key="13">
    <source>
        <dbReference type="Proteomes" id="UP000584642"/>
    </source>
</evidence>
<evidence type="ECO:0000256" key="6">
    <source>
        <dbReference type="ARBA" id="ARBA00022692"/>
    </source>
</evidence>
<evidence type="ECO:0000256" key="2">
    <source>
        <dbReference type="ARBA" id="ARBA00004236"/>
    </source>
</evidence>
<dbReference type="Proteomes" id="UP000584642">
    <property type="component" value="Unassembled WGS sequence"/>
</dbReference>
<dbReference type="Pfam" id="PF13727">
    <property type="entry name" value="CoA_binding_3"/>
    <property type="match status" value="1"/>
</dbReference>
<dbReference type="Pfam" id="PF02397">
    <property type="entry name" value="Bac_transf"/>
    <property type="match status" value="1"/>
</dbReference>
<accession>A0ABX2TM44</accession>
<evidence type="ECO:0000256" key="7">
    <source>
        <dbReference type="ARBA" id="ARBA00022989"/>
    </source>
</evidence>
<comment type="caution">
    <text evidence="12">The sequence shown here is derived from an EMBL/GenBank/DDBJ whole genome shotgun (WGS) entry which is preliminary data.</text>
</comment>
<proteinExistence type="inferred from homology"/>
<organism evidence="12 13">
    <name type="scientific">Azospirillum oleiclasticum</name>
    <dbReference type="NCBI Taxonomy" id="2735135"/>
    <lineage>
        <taxon>Bacteria</taxon>
        <taxon>Pseudomonadati</taxon>
        <taxon>Pseudomonadota</taxon>
        <taxon>Alphaproteobacteria</taxon>
        <taxon>Rhodospirillales</taxon>
        <taxon>Azospirillaceae</taxon>
        <taxon>Azospirillum</taxon>
    </lineage>
</organism>
<dbReference type="PANTHER" id="PTHR30576:SF4">
    <property type="entry name" value="UNDECAPRENYL-PHOSPHATE GALACTOSE PHOSPHOTRANSFERASE"/>
    <property type="match status" value="1"/>
</dbReference>
<feature type="transmembrane region" description="Helical" evidence="10">
    <location>
        <begin position="292"/>
        <end position="316"/>
    </location>
</feature>
<comment type="similarity">
    <text evidence="3">Belongs to the bacterial sugar transferase family.</text>
</comment>
<reference evidence="12 13" key="1">
    <citation type="submission" date="2020-05" db="EMBL/GenBank/DDBJ databases">
        <title>Azospirillum oleiclasticum sp. nov, a nitrogen-fixing and heavy crude oil-emulsifying bacterium isolated from the crude oil of Yumen Oilfield.</title>
        <authorList>
            <person name="Wu D."/>
            <person name="Cai M."/>
            <person name="Zhang X."/>
        </authorList>
    </citation>
    <scope>NUCLEOTIDE SEQUENCE [LARGE SCALE GENOMIC DNA]</scope>
    <source>
        <strain evidence="12 13">ROY-1-1-2</strain>
    </source>
</reference>
<comment type="subcellular location">
    <subcellularLocation>
        <location evidence="2">Cell membrane</location>
    </subcellularLocation>
    <subcellularLocation>
        <location evidence="1">Membrane</location>
        <topology evidence="1">Multi-pass membrane protein</topology>
    </subcellularLocation>
</comment>
<name>A0ABX2TM44_9PROT</name>
<feature type="domain" description="Bacterial sugar transferase" evidence="11">
    <location>
        <begin position="290"/>
        <end position="480"/>
    </location>
</feature>
<dbReference type="NCBIfam" id="TIGR03025">
    <property type="entry name" value="EPS_sugtrans"/>
    <property type="match status" value="1"/>
</dbReference>
<protein>
    <submittedName>
        <fullName evidence="12">Undecaprenyl-phosphate galactose phosphotransferase WbaP</fullName>
    </submittedName>
</protein>
<evidence type="ECO:0000256" key="1">
    <source>
        <dbReference type="ARBA" id="ARBA00004141"/>
    </source>
</evidence>
<dbReference type="InterPro" id="IPR017472">
    <property type="entry name" value="Undecaprenyl-P_galact_Ptfrase"/>
</dbReference>
<keyword evidence="6 10" id="KW-0812">Transmembrane</keyword>